<dbReference type="AlphaFoldDB" id="A0A3A8H1R1"/>
<evidence type="ECO:0000313" key="1">
    <source>
        <dbReference type="EMBL" id="RKG65037.1"/>
    </source>
</evidence>
<dbReference type="EMBL" id="RAVZ01000741">
    <property type="protein sequence ID" value="RKG65037.1"/>
    <property type="molecule type" value="Genomic_DNA"/>
</dbReference>
<dbReference type="Proteomes" id="UP000268094">
    <property type="component" value="Unassembled WGS sequence"/>
</dbReference>
<comment type="caution">
    <text evidence="1">The sequence shown here is derived from an EMBL/GenBank/DDBJ whole genome shotgun (WGS) entry which is preliminary data.</text>
</comment>
<sequence length="277" mass="30221">LQAEWISLARKTHPTLAPLGDLMREAQQRIPAPDTAFQGWARTVPCDQLQDTKALLPPSIARLRMLARTQPRCADLTAQLLEFYLVRLSPEDLIDVTQPLTSQQLLAMRDSLRIAEPARTEALFIWALERDHNLVHRLTATPSIVSKLLSPVHANRRGGREALLDALLGRRGLLSFGLSPEAFQFVVRESLKGKPPPERVAHIAASSRIPLAEKQALLAGLLRSRDPRLRAAAAGGLARTVGAVIPQAAARACVAELRTARACMDARGTTLAAPPPR</sequence>
<keyword evidence="2" id="KW-1185">Reference proteome</keyword>
<reference evidence="2" key="1">
    <citation type="submission" date="2018-09" db="EMBL/GenBank/DDBJ databases">
        <authorList>
            <person name="Livingstone P.G."/>
            <person name="Whitworth D.E."/>
        </authorList>
    </citation>
    <scope>NUCLEOTIDE SEQUENCE [LARGE SCALE GENOMIC DNA]</scope>
    <source>
        <strain evidence="2">CA054A</strain>
    </source>
</reference>
<proteinExistence type="predicted"/>
<gene>
    <name evidence="1" type="ORF">D7V88_41925</name>
</gene>
<organism evidence="1 2">
    <name type="scientific">Corallococcus terminator</name>
    <dbReference type="NCBI Taxonomy" id="2316733"/>
    <lineage>
        <taxon>Bacteria</taxon>
        <taxon>Pseudomonadati</taxon>
        <taxon>Myxococcota</taxon>
        <taxon>Myxococcia</taxon>
        <taxon>Myxococcales</taxon>
        <taxon>Cystobacterineae</taxon>
        <taxon>Myxococcaceae</taxon>
        <taxon>Corallococcus</taxon>
    </lineage>
</organism>
<dbReference type="RefSeq" id="WP_158625293.1">
    <property type="nucleotide sequence ID" value="NZ_RAVZ01000741.1"/>
</dbReference>
<accession>A0A3A8H1R1</accession>
<feature type="non-terminal residue" evidence="1">
    <location>
        <position position="1"/>
    </location>
</feature>
<feature type="non-terminal residue" evidence="1">
    <location>
        <position position="277"/>
    </location>
</feature>
<protein>
    <submittedName>
        <fullName evidence="1">Uncharacterized protein</fullName>
    </submittedName>
</protein>
<name>A0A3A8H1R1_9BACT</name>
<evidence type="ECO:0000313" key="2">
    <source>
        <dbReference type="Proteomes" id="UP000268094"/>
    </source>
</evidence>